<evidence type="ECO:0000313" key="4">
    <source>
        <dbReference type="Proteomes" id="UP000546200"/>
    </source>
</evidence>
<keyword evidence="4" id="KW-1185">Reference proteome</keyword>
<dbReference type="EMBL" id="JACIJK010000007">
    <property type="protein sequence ID" value="MBB5715695.1"/>
    <property type="molecule type" value="Genomic_DNA"/>
</dbReference>
<dbReference type="Proteomes" id="UP000546200">
    <property type="component" value="Unassembled WGS sequence"/>
</dbReference>
<dbReference type="InterPro" id="IPR015421">
    <property type="entry name" value="PyrdxlP-dep_Trfase_major"/>
</dbReference>
<dbReference type="Gene3D" id="3.90.1150.10">
    <property type="entry name" value="Aspartate Aminotransferase, domain 1"/>
    <property type="match status" value="1"/>
</dbReference>
<dbReference type="InterPro" id="IPR011340">
    <property type="entry name" value="Cys_dSase-rel"/>
</dbReference>
<dbReference type="NCBIfam" id="TIGR01976">
    <property type="entry name" value="am_tr_V_VC1184"/>
    <property type="match status" value="1"/>
</dbReference>
<name>A0A7W9BED6_9SPHN</name>
<protein>
    <submittedName>
        <fullName evidence="3">Cysteine desulfurase family protein (TIGR01976 family)</fullName>
    </submittedName>
</protein>
<evidence type="ECO:0000259" key="2">
    <source>
        <dbReference type="Pfam" id="PF00266"/>
    </source>
</evidence>
<dbReference type="PANTHER" id="PTHR43586:SF21">
    <property type="entry name" value="PYRIDOXAL PHOSPHATE (PLP)-DEPENDENT ASPARTATE AMINOTRANSFERASE SUPERFAMILY"/>
    <property type="match status" value="1"/>
</dbReference>
<organism evidence="3 4">
    <name type="scientific">Sphingomonas aerophila</name>
    <dbReference type="NCBI Taxonomy" id="1344948"/>
    <lineage>
        <taxon>Bacteria</taxon>
        <taxon>Pseudomonadati</taxon>
        <taxon>Pseudomonadota</taxon>
        <taxon>Alphaproteobacteria</taxon>
        <taxon>Sphingomonadales</taxon>
        <taxon>Sphingomonadaceae</taxon>
        <taxon>Sphingomonas</taxon>
    </lineage>
</organism>
<accession>A0A7W9BED6</accession>
<evidence type="ECO:0000256" key="1">
    <source>
        <dbReference type="ARBA" id="ARBA00022898"/>
    </source>
</evidence>
<sequence length="411" mass="43623">MTFPIDAVRARFPALSVTDGGQPRIYFDAPGGTQACVDAIQAMAGHLLGGTANAGGRFATSITTDATTRAAHAAMADLLGGEPDEIAFGPNMTTLTLSLSRALARDWREGDEVVLTRLDHDANVAPWLLAAQDRDVTVRWLPFDADTGRLCLDQLPGLLNDRTRLVAVGGASNALGTLNDLPTIVSLVRQHSPALVFVDAVQSVPHIAVDVRAIGCDFLACSPYKFFGPHAGVLWGRAERWGALSAYKVRPAATWPAAIRLETGTPSFEAQAGTLATIEYLAWLGGELGGGTSRRDRLVAAMEGCVAYERELGDRLLAGLRRLNSVRLYGPDTVDGRVPTFAFTVAGHSPGDVAQHLADRGIFAWSGHFYAVEAVAALGLEETGGLVRVGLCHYNTAAEVDRLLEALAELS</sequence>
<dbReference type="RefSeq" id="WP_184058261.1">
    <property type="nucleotide sequence ID" value="NZ_JACIJK010000007.1"/>
</dbReference>
<keyword evidence="1" id="KW-0663">Pyridoxal phosphate</keyword>
<dbReference type="SUPFAM" id="SSF53383">
    <property type="entry name" value="PLP-dependent transferases"/>
    <property type="match status" value="1"/>
</dbReference>
<reference evidence="3 4" key="1">
    <citation type="submission" date="2020-08" db="EMBL/GenBank/DDBJ databases">
        <title>Genomic Encyclopedia of Type Strains, Phase IV (KMG-IV): sequencing the most valuable type-strain genomes for metagenomic binning, comparative biology and taxonomic classification.</title>
        <authorList>
            <person name="Goeker M."/>
        </authorList>
    </citation>
    <scope>NUCLEOTIDE SEQUENCE [LARGE SCALE GENOMIC DNA]</scope>
    <source>
        <strain evidence="3 4">DSM 100044</strain>
    </source>
</reference>
<comment type="caution">
    <text evidence="3">The sequence shown here is derived from an EMBL/GenBank/DDBJ whole genome shotgun (WGS) entry which is preliminary data.</text>
</comment>
<evidence type="ECO:0000313" key="3">
    <source>
        <dbReference type="EMBL" id="MBB5715695.1"/>
    </source>
</evidence>
<dbReference type="InterPro" id="IPR015422">
    <property type="entry name" value="PyrdxlP-dep_Trfase_small"/>
</dbReference>
<feature type="domain" description="Aminotransferase class V" evidence="2">
    <location>
        <begin position="25"/>
        <end position="403"/>
    </location>
</feature>
<dbReference type="Pfam" id="PF00266">
    <property type="entry name" value="Aminotran_5"/>
    <property type="match status" value="1"/>
</dbReference>
<dbReference type="InterPro" id="IPR000192">
    <property type="entry name" value="Aminotrans_V_dom"/>
</dbReference>
<dbReference type="AlphaFoldDB" id="A0A7W9BED6"/>
<dbReference type="InterPro" id="IPR015424">
    <property type="entry name" value="PyrdxlP-dep_Trfase"/>
</dbReference>
<gene>
    <name evidence="3" type="ORF">FHS94_002550</name>
</gene>
<dbReference type="Gene3D" id="3.40.640.10">
    <property type="entry name" value="Type I PLP-dependent aspartate aminotransferase-like (Major domain)"/>
    <property type="match status" value="1"/>
</dbReference>
<proteinExistence type="predicted"/>
<dbReference type="PANTHER" id="PTHR43586">
    <property type="entry name" value="CYSTEINE DESULFURASE"/>
    <property type="match status" value="1"/>
</dbReference>